<accession>A0A6C0E7X0</accession>
<evidence type="ECO:0008006" key="2">
    <source>
        <dbReference type="Google" id="ProtNLM"/>
    </source>
</evidence>
<dbReference type="EMBL" id="MN739732">
    <property type="protein sequence ID" value="QHT23515.1"/>
    <property type="molecule type" value="Genomic_DNA"/>
</dbReference>
<sequence>MNCIIDKFKTNRQNNPELNLFVKNYKQIISNNSVPNNPERKKIVTIIACHTNTLLKYNTVINNLRYLLFPNNDIIVVNSSNEKYSDKLKNYIASKSGINRPNIFKYIEIPNDKYIDIGKYIHVLNNIKTDDSIDKEYDFVVLINDSIIIQNSIIHYYNVIIKNNKELYAYNDSSEIKYHYQSYLYAIKYSAIHKLDNYFNIHKSDIHGYKDVIDKIELKLYDIYANDSDCFLKIAKIPCNINKNIYFHNDELYQLLFNNKILPFIKIRALEKKDNNHRTYKLELSI</sequence>
<protein>
    <recommendedName>
        <fullName evidence="2">Glycosyltransferase 2-like domain-containing protein</fullName>
    </recommendedName>
</protein>
<proteinExistence type="predicted"/>
<name>A0A6C0E7X0_9ZZZZ</name>
<evidence type="ECO:0000313" key="1">
    <source>
        <dbReference type="EMBL" id="QHT23515.1"/>
    </source>
</evidence>
<reference evidence="1" key="1">
    <citation type="journal article" date="2020" name="Nature">
        <title>Giant virus diversity and host interactions through global metagenomics.</title>
        <authorList>
            <person name="Schulz F."/>
            <person name="Roux S."/>
            <person name="Paez-Espino D."/>
            <person name="Jungbluth S."/>
            <person name="Walsh D.A."/>
            <person name="Denef V.J."/>
            <person name="McMahon K.D."/>
            <person name="Konstantinidis K.T."/>
            <person name="Eloe-Fadrosh E.A."/>
            <person name="Kyrpides N.C."/>
            <person name="Woyke T."/>
        </authorList>
    </citation>
    <scope>NUCLEOTIDE SEQUENCE</scope>
    <source>
        <strain evidence="1">GVMAG-M-3300023179-116</strain>
    </source>
</reference>
<organism evidence="1">
    <name type="scientific">viral metagenome</name>
    <dbReference type="NCBI Taxonomy" id="1070528"/>
    <lineage>
        <taxon>unclassified sequences</taxon>
        <taxon>metagenomes</taxon>
        <taxon>organismal metagenomes</taxon>
    </lineage>
</organism>
<dbReference type="AlphaFoldDB" id="A0A6C0E7X0"/>